<gene>
    <name evidence="16" type="ORF">SAMN05216275_10596</name>
</gene>
<evidence type="ECO:0000256" key="8">
    <source>
        <dbReference type="ARBA" id="ARBA00022857"/>
    </source>
</evidence>
<reference evidence="17" key="1">
    <citation type="submission" date="2016-10" db="EMBL/GenBank/DDBJ databases">
        <authorList>
            <person name="Varghese N."/>
            <person name="Submissions S."/>
        </authorList>
    </citation>
    <scope>NUCLEOTIDE SEQUENCE [LARGE SCALE GENOMIC DNA]</scope>
    <source>
        <strain evidence="17">CGMCC 4.2126</strain>
    </source>
</reference>
<dbReference type="AlphaFoldDB" id="A0A1I3LCQ6"/>
<dbReference type="SUPFAM" id="SSF52343">
    <property type="entry name" value="Ferredoxin reductase-like, C-terminal NADP-linked domain"/>
    <property type="match status" value="1"/>
</dbReference>
<evidence type="ECO:0000256" key="5">
    <source>
        <dbReference type="ARBA" id="ARBA00022643"/>
    </source>
</evidence>
<evidence type="ECO:0000256" key="13">
    <source>
        <dbReference type="PIRSR" id="PIRSR000209-1"/>
    </source>
</evidence>
<dbReference type="SUPFAM" id="SSF63380">
    <property type="entry name" value="Riboflavin synthase domain-like"/>
    <property type="match status" value="1"/>
</dbReference>
<dbReference type="InterPro" id="IPR023173">
    <property type="entry name" value="NADPH_Cyt_P450_Rdtase_alpha"/>
</dbReference>
<dbReference type="InterPro" id="IPR008254">
    <property type="entry name" value="Flavodoxin/NO_synth"/>
</dbReference>
<evidence type="ECO:0000259" key="14">
    <source>
        <dbReference type="PROSITE" id="PS50902"/>
    </source>
</evidence>
<dbReference type="PANTHER" id="PTHR19384">
    <property type="entry name" value="NITRIC OXIDE SYNTHASE-RELATED"/>
    <property type="match status" value="1"/>
</dbReference>
<evidence type="ECO:0000256" key="11">
    <source>
        <dbReference type="ARBA" id="ARBA00023033"/>
    </source>
</evidence>
<keyword evidence="12" id="KW-0249">Electron transport</keyword>
<evidence type="ECO:0000313" key="17">
    <source>
        <dbReference type="Proteomes" id="UP000199111"/>
    </source>
</evidence>
<keyword evidence="17" id="KW-1185">Reference proteome</keyword>
<protein>
    <recommendedName>
        <fullName evidence="12">Bifunctional cytochrome P450/NADPH--P450 reductase</fullName>
    </recommendedName>
    <domain>
        <recommendedName>
            <fullName evidence="12">Cytochrome P450</fullName>
            <ecNumber evidence="12">1.14.14.1</ecNumber>
        </recommendedName>
    </domain>
    <domain>
        <recommendedName>
            <fullName evidence="12">NADPH--cytochrome P450 reductase</fullName>
            <ecNumber evidence="12">1.6.2.4</ecNumber>
        </recommendedName>
    </domain>
</protein>
<proteinExistence type="inferred from homology"/>
<organism evidence="16 17">
    <name type="scientific">Streptosporangium canum</name>
    <dbReference type="NCBI Taxonomy" id="324952"/>
    <lineage>
        <taxon>Bacteria</taxon>
        <taxon>Bacillati</taxon>
        <taxon>Actinomycetota</taxon>
        <taxon>Actinomycetes</taxon>
        <taxon>Streptosporangiales</taxon>
        <taxon>Streptosporangiaceae</taxon>
        <taxon>Streptosporangium</taxon>
    </lineage>
</organism>
<evidence type="ECO:0000259" key="15">
    <source>
        <dbReference type="PROSITE" id="PS51384"/>
    </source>
</evidence>
<dbReference type="EC" id="1.6.2.4" evidence="12"/>
<dbReference type="GO" id="GO:0003958">
    <property type="term" value="F:NADPH-hemoprotein reductase activity"/>
    <property type="evidence" value="ECO:0007669"/>
    <property type="project" value="UniProtKB-UniRule"/>
</dbReference>
<dbReference type="InterPro" id="IPR001128">
    <property type="entry name" value="Cyt_P450"/>
</dbReference>
<evidence type="ECO:0000256" key="7">
    <source>
        <dbReference type="ARBA" id="ARBA00022827"/>
    </source>
</evidence>
<dbReference type="CDD" id="cd06206">
    <property type="entry name" value="bifunctional_CYPOR"/>
    <property type="match status" value="1"/>
</dbReference>
<dbReference type="GO" id="GO:0070330">
    <property type="term" value="F:aromatase activity"/>
    <property type="evidence" value="ECO:0007669"/>
    <property type="project" value="UniProtKB-UniRule"/>
</dbReference>
<keyword evidence="5 12" id="KW-0288">FMN</keyword>
<evidence type="ECO:0000256" key="9">
    <source>
        <dbReference type="ARBA" id="ARBA00023002"/>
    </source>
</evidence>
<keyword evidence="7 12" id="KW-0274">FAD</keyword>
<dbReference type="InterPro" id="IPR023206">
    <property type="entry name" value="Bifunctional_P450_P450_red"/>
</dbReference>
<dbReference type="CDD" id="cd11068">
    <property type="entry name" value="CYP120A1"/>
    <property type="match status" value="1"/>
</dbReference>
<name>A0A1I3LCQ6_9ACTN</name>
<comment type="catalytic activity">
    <reaction evidence="12">
        <text>an organic molecule + reduced [NADPH--hemoprotein reductase] + O2 = an alcohol + oxidized [NADPH--hemoprotein reductase] + H2O + H(+)</text>
        <dbReference type="Rhea" id="RHEA:17149"/>
        <dbReference type="Rhea" id="RHEA-COMP:11964"/>
        <dbReference type="Rhea" id="RHEA-COMP:11965"/>
        <dbReference type="ChEBI" id="CHEBI:15377"/>
        <dbReference type="ChEBI" id="CHEBI:15378"/>
        <dbReference type="ChEBI" id="CHEBI:15379"/>
        <dbReference type="ChEBI" id="CHEBI:30879"/>
        <dbReference type="ChEBI" id="CHEBI:57618"/>
        <dbReference type="ChEBI" id="CHEBI:58210"/>
        <dbReference type="ChEBI" id="CHEBI:142491"/>
        <dbReference type="EC" id="1.14.14.1"/>
    </reaction>
</comment>
<evidence type="ECO:0000256" key="4">
    <source>
        <dbReference type="ARBA" id="ARBA00022630"/>
    </source>
</evidence>
<comment type="similarity">
    <text evidence="1 12">In the N-terminal section; belongs to the cytochrome P450 family.</text>
</comment>
<evidence type="ECO:0000256" key="10">
    <source>
        <dbReference type="ARBA" id="ARBA00023004"/>
    </source>
</evidence>
<keyword evidence="3 12" id="KW-0349">Heme</keyword>
<comment type="cofactor">
    <cofactor evidence="12 13">
        <name>heme</name>
        <dbReference type="ChEBI" id="CHEBI:30413"/>
    </cofactor>
</comment>
<dbReference type="PRINTS" id="PR00385">
    <property type="entry name" value="P450"/>
</dbReference>
<dbReference type="PRINTS" id="PR00463">
    <property type="entry name" value="EP450I"/>
</dbReference>
<dbReference type="Gene3D" id="3.40.50.80">
    <property type="entry name" value="Nucleotide-binding domain of ferredoxin-NADP reductase (FNR) module"/>
    <property type="match status" value="1"/>
</dbReference>
<dbReference type="Proteomes" id="UP000199111">
    <property type="component" value="Unassembled WGS sequence"/>
</dbReference>
<comment type="catalytic activity">
    <reaction evidence="12">
        <text>2 oxidized [cytochrome P450] + NADPH = 2 reduced [cytochrome P450] + NADP(+) + H(+)</text>
        <dbReference type="Rhea" id="RHEA:24040"/>
        <dbReference type="Rhea" id="RHEA-COMP:14627"/>
        <dbReference type="Rhea" id="RHEA-COMP:14628"/>
        <dbReference type="ChEBI" id="CHEBI:15378"/>
        <dbReference type="ChEBI" id="CHEBI:55376"/>
        <dbReference type="ChEBI" id="CHEBI:57783"/>
        <dbReference type="ChEBI" id="CHEBI:58349"/>
        <dbReference type="ChEBI" id="CHEBI:60344"/>
        <dbReference type="EC" id="1.6.2.4"/>
    </reaction>
</comment>
<evidence type="ECO:0000256" key="3">
    <source>
        <dbReference type="ARBA" id="ARBA00022617"/>
    </source>
</evidence>
<dbReference type="PROSITE" id="PS00086">
    <property type="entry name" value="CYTOCHROME_P450"/>
    <property type="match status" value="1"/>
</dbReference>
<dbReference type="FunFam" id="1.10.630.10:FF:000040">
    <property type="entry name" value="Bifunctional cytochrome P450/NADPH--P450 reductase"/>
    <property type="match status" value="1"/>
</dbReference>
<dbReference type="GO" id="GO:0050660">
    <property type="term" value="F:flavin adenine dinucleotide binding"/>
    <property type="evidence" value="ECO:0007669"/>
    <property type="project" value="TreeGrafter"/>
</dbReference>
<accession>A0A1I3LCQ6</accession>
<evidence type="ECO:0000256" key="2">
    <source>
        <dbReference type="ARBA" id="ARBA00022448"/>
    </source>
</evidence>
<dbReference type="Pfam" id="PF00067">
    <property type="entry name" value="p450"/>
    <property type="match status" value="1"/>
</dbReference>
<dbReference type="Pfam" id="PF00667">
    <property type="entry name" value="FAD_binding_1"/>
    <property type="match status" value="1"/>
</dbReference>
<comment type="cofactor">
    <cofactor evidence="12">
        <name>FAD</name>
        <dbReference type="ChEBI" id="CHEBI:57692"/>
    </cofactor>
    <cofactor evidence="12">
        <name>FMN</name>
        <dbReference type="ChEBI" id="CHEBI:58210"/>
    </cofactor>
</comment>
<dbReference type="SUPFAM" id="SSF48264">
    <property type="entry name" value="Cytochrome P450"/>
    <property type="match status" value="1"/>
</dbReference>
<dbReference type="SUPFAM" id="SSF52218">
    <property type="entry name" value="Flavoproteins"/>
    <property type="match status" value="1"/>
</dbReference>
<dbReference type="Pfam" id="PF00175">
    <property type="entry name" value="NAD_binding_1"/>
    <property type="match status" value="1"/>
</dbReference>
<dbReference type="InterPro" id="IPR002401">
    <property type="entry name" value="Cyt_P450_E_grp-I"/>
</dbReference>
<dbReference type="InterPro" id="IPR039261">
    <property type="entry name" value="FNR_nucleotide-bd"/>
</dbReference>
<feature type="binding site" description="axial binding residue" evidence="13">
    <location>
        <position position="408"/>
    </location>
    <ligand>
        <name>heme</name>
        <dbReference type="ChEBI" id="CHEBI:30413"/>
    </ligand>
    <ligandPart>
        <name>Fe</name>
        <dbReference type="ChEBI" id="CHEBI:18248"/>
    </ligandPart>
</feature>
<dbReference type="GO" id="GO:0005506">
    <property type="term" value="F:iron ion binding"/>
    <property type="evidence" value="ECO:0007669"/>
    <property type="project" value="UniProtKB-UniRule"/>
</dbReference>
<dbReference type="PROSITE" id="PS50902">
    <property type="entry name" value="FLAVODOXIN_LIKE"/>
    <property type="match status" value="1"/>
</dbReference>
<dbReference type="InterPro" id="IPR017972">
    <property type="entry name" value="Cyt_P450_CS"/>
</dbReference>
<sequence>MTDHAGSTRIPQPPMRPIVGNALEIDSDAPVQSMMRLAADLGPVFRMSVPGREMLILSSRELVAEACDESRFDKHVHGPLEHIRDFAGDGLFTAYGEEPNWARAHRILMPAFGPAAMRNYFDDMIDIADQMLTKWERLGADQDIDVADNMTRLTLDTIALSGFGYRFNSFYQREMHPFIDAMVRALSEAGGRSRRVPLQNKLMFVSRRQYEADAALMHDVCDELIARRRQADPGEAPRDLLGLMLSAADPRTGERLDDANIRNQLVTFLIAGHETTSGLLSFAVHLLLDNPDVLRHARDEVDRVLGAETPRFEHLSQLGSIDQILRETLRLYPTAPAFAVHAKHDTVLAERYPLKKGDVLFVLTPSLHRDPSVWAEPERFDPARFAPGARENLPDKAWLPFGNGSRSCIGRAFALQEATLVLSMLLQRFEFWTPRPYDLKVKETLTLKPEGLRIRARVRQAVERPAPAPEPSAPPQDRPVTAHGTPLLLLYGSNSGASEAFARRVAGDGAARGYTVRVAPLDEHVGRLPAEGAVVVVTASYNGRPPDNARDFVAWLSDVPPGALEGVRYAVFGCGSRDWLSTYQAVPTMIDERLRDAGAQRVVARGEADAGGDFFGDFERWYAPFWERLGESLGVKEGEVETGPLYEVEVIPSPSAELVAQNRLGLATVVENRELVDVGSPLGRSKRHIEFALPEGTTYQTGDYLTVLPENHPELVERAARRFGIQADAAVVLHSSRGAMAASLPTGQPLSVRELLGHHVELSAPATRKDLERLAEHAQCPPDRVRLSALAGDPGRHRQEILDKRVSVLDLLDTYPSLDMPFGEFLDMLPAMRVRQYSISSSPRWNPAHCTLTVGVVDAPALSGVGRFRGISSTYLARLRPGDRVPVAVRRPNVPFQPPASNDTPVIMIAAGTGIAPFRGFVQDRALRKAAGEPVGETLLFFGCDHPDVDFLYREELARWEADGVVRVLPAFTHQPEEEVTFVQHRVWRERDRVRDLFRRGATVYVCGDGRHMAPAVRENLVRIYQDATGGTGEEATAWIAEVERNGRYVSDVFG</sequence>
<dbReference type="GeneID" id="96297628"/>
<dbReference type="InterPro" id="IPR001433">
    <property type="entry name" value="OxRdtase_FAD/NAD-bd"/>
</dbReference>
<dbReference type="InterPro" id="IPR036396">
    <property type="entry name" value="Cyt_P450_sf"/>
</dbReference>
<keyword evidence="8 12" id="KW-0521">NADP</keyword>
<keyword evidence="4 12" id="KW-0285">Flavoprotein</keyword>
<dbReference type="Gene3D" id="2.40.30.10">
    <property type="entry name" value="Translation factors"/>
    <property type="match status" value="1"/>
</dbReference>
<keyword evidence="10 12" id="KW-0408">Iron</keyword>
<dbReference type="Gene3D" id="1.20.990.10">
    <property type="entry name" value="NADPH-cytochrome p450 Reductase, Chain A, domain 3"/>
    <property type="match status" value="1"/>
</dbReference>
<dbReference type="GO" id="GO:0020037">
    <property type="term" value="F:heme binding"/>
    <property type="evidence" value="ECO:0007669"/>
    <property type="project" value="UniProtKB-UniRule"/>
</dbReference>
<dbReference type="Gene3D" id="1.10.630.10">
    <property type="entry name" value="Cytochrome P450"/>
    <property type="match status" value="1"/>
</dbReference>
<dbReference type="InterPro" id="IPR017927">
    <property type="entry name" value="FAD-bd_FR_type"/>
</dbReference>
<dbReference type="PROSITE" id="PS51384">
    <property type="entry name" value="FAD_FR"/>
    <property type="match status" value="1"/>
</dbReference>
<evidence type="ECO:0000313" key="16">
    <source>
        <dbReference type="EMBL" id="SFI82533.1"/>
    </source>
</evidence>
<dbReference type="RefSeq" id="WP_093886578.1">
    <property type="nucleotide sequence ID" value="NZ_FOQY01000005.1"/>
</dbReference>
<keyword evidence="2 12" id="KW-0813">Transport</keyword>
<dbReference type="Pfam" id="PF00258">
    <property type="entry name" value="Flavodoxin_1"/>
    <property type="match status" value="1"/>
</dbReference>
<dbReference type="InterPro" id="IPR003097">
    <property type="entry name" value="CysJ-like_FAD-binding"/>
</dbReference>
<evidence type="ECO:0000256" key="12">
    <source>
        <dbReference type="PIRNR" id="PIRNR000209"/>
    </source>
</evidence>
<dbReference type="GO" id="GO:0005829">
    <property type="term" value="C:cytosol"/>
    <property type="evidence" value="ECO:0007669"/>
    <property type="project" value="TreeGrafter"/>
</dbReference>
<dbReference type="InterPro" id="IPR029039">
    <property type="entry name" value="Flavoprotein-like_sf"/>
</dbReference>
<feature type="domain" description="Flavodoxin-like" evidence="14">
    <location>
        <begin position="487"/>
        <end position="626"/>
    </location>
</feature>
<keyword evidence="11 12" id="KW-0503">Monooxygenase</keyword>
<keyword evidence="9 12" id="KW-0560">Oxidoreductase</keyword>
<dbReference type="EMBL" id="FOQY01000005">
    <property type="protein sequence ID" value="SFI82533.1"/>
    <property type="molecule type" value="Genomic_DNA"/>
</dbReference>
<dbReference type="Gene3D" id="3.40.50.360">
    <property type="match status" value="1"/>
</dbReference>
<dbReference type="PANTHER" id="PTHR19384:SF17">
    <property type="entry name" value="NADPH--CYTOCHROME P450 REDUCTASE"/>
    <property type="match status" value="1"/>
</dbReference>
<dbReference type="EC" id="1.14.14.1" evidence="12"/>
<evidence type="ECO:0000256" key="1">
    <source>
        <dbReference type="ARBA" id="ARBA00010018"/>
    </source>
</evidence>
<dbReference type="GO" id="GO:0010181">
    <property type="term" value="F:FMN binding"/>
    <property type="evidence" value="ECO:0007669"/>
    <property type="project" value="UniProtKB-UniRule"/>
</dbReference>
<evidence type="ECO:0000256" key="6">
    <source>
        <dbReference type="ARBA" id="ARBA00022723"/>
    </source>
</evidence>
<dbReference type="PIRSF" id="PIRSF000209">
    <property type="entry name" value="Bifunctional_P450_P450R"/>
    <property type="match status" value="1"/>
</dbReference>
<feature type="domain" description="FAD-binding FR-type" evidence="15">
    <location>
        <begin position="662"/>
        <end position="899"/>
    </location>
</feature>
<dbReference type="InterPro" id="IPR017938">
    <property type="entry name" value="Riboflavin_synthase-like_b-brl"/>
</dbReference>
<keyword evidence="6 12" id="KW-0479">Metal-binding</keyword>